<dbReference type="AlphaFoldDB" id="A0AAV3UGU8"/>
<protein>
    <recommendedName>
        <fullName evidence="2">SWIM-type domain-containing protein</fullName>
    </recommendedName>
</protein>
<dbReference type="InterPro" id="IPR007527">
    <property type="entry name" value="Znf_SWIM"/>
</dbReference>
<dbReference type="GO" id="GO:0008270">
    <property type="term" value="F:zinc ion binding"/>
    <property type="evidence" value="ECO:0007669"/>
    <property type="project" value="UniProtKB-KW"/>
</dbReference>
<comment type="caution">
    <text evidence="3">The sequence shown here is derived from an EMBL/GenBank/DDBJ whole genome shotgun (WGS) entry which is preliminary data.</text>
</comment>
<dbReference type="GeneID" id="68616630"/>
<organism evidence="3 4">
    <name type="scientific">Haladaptatus pallidirubidus</name>
    <dbReference type="NCBI Taxonomy" id="1008152"/>
    <lineage>
        <taxon>Archaea</taxon>
        <taxon>Methanobacteriati</taxon>
        <taxon>Methanobacteriota</taxon>
        <taxon>Stenosarchaea group</taxon>
        <taxon>Halobacteria</taxon>
        <taxon>Halobacteriales</taxon>
        <taxon>Haladaptataceae</taxon>
        <taxon>Haladaptatus</taxon>
    </lineage>
</organism>
<evidence type="ECO:0000313" key="3">
    <source>
        <dbReference type="EMBL" id="GAA5049601.1"/>
    </source>
</evidence>
<evidence type="ECO:0000256" key="1">
    <source>
        <dbReference type="PROSITE-ProRule" id="PRU00325"/>
    </source>
</evidence>
<evidence type="ECO:0000259" key="2">
    <source>
        <dbReference type="PROSITE" id="PS50966"/>
    </source>
</evidence>
<reference evidence="3 4" key="1">
    <citation type="journal article" date="2019" name="Int. J. Syst. Evol. Microbiol.">
        <title>The Global Catalogue of Microorganisms (GCM) 10K type strain sequencing project: providing services to taxonomists for standard genome sequencing and annotation.</title>
        <authorList>
            <consortium name="The Broad Institute Genomics Platform"/>
            <consortium name="The Broad Institute Genome Sequencing Center for Infectious Disease"/>
            <person name="Wu L."/>
            <person name="Ma J."/>
        </authorList>
    </citation>
    <scope>NUCLEOTIDE SEQUENCE [LARGE SCALE GENOMIC DNA]</scope>
    <source>
        <strain evidence="3 4">JCM 17504</strain>
    </source>
</reference>
<gene>
    <name evidence="3" type="ORF">GCM10025751_22590</name>
</gene>
<sequence length="133" mass="14773">MVANSIETAQKRAQWEQFSYDIEAPGMVEVTNESHENPAAHQYTVSIDDVTDELMACTCPHHVHRNAFCKHMTAVKTATDDGTLETFPSADTDERVSGPYTGHDKYGNVDHTYWKCEECGAQATRKGALTDCC</sequence>
<dbReference type="InterPro" id="IPR058431">
    <property type="entry name" value="DUF8118"/>
</dbReference>
<accession>A0AAV3UGU8</accession>
<dbReference type="RefSeq" id="WP_227778335.1">
    <property type="nucleotide sequence ID" value="NZ_BAABKX010000006.1"/>
</dbReference>
<dbReference type="PROSITE" id="PS50966">
    <property type="entry name" value="ZF_SWIM"/>
    <property type="match status" value="1"/>
</dbReference>
<keyword evidence="4" id="KW-1185">Reference proteome</keyword>
<keyword evidence="1" id="KW-0479">Metal-binding</keyword>
<keyword evidence="1" id="KW-0863">Zinc-finger</keyword>
<name>A0AAV3UGU8_9EURY</name>
<dbReference type="EMBL" id="BAABKX010000006">
    <property type="protein sequence ID" value="GAA5049601.1"/>
    <property type="molecule type" value="Genomic_DNA"/>
</dbReference>
<dbReference type="Pfam" id="PF26435">
    <property type="entry name" value="DUF8118"/>
    <property type="match status" value="1"/>
</dbReference>
<evidence type="ECO:0000313" key="4">
    <source>
        <dbReference type="Proteomes" id="UP001501729"/>
    </source>
</evidence>
<dbReference type="Proteomes" id="UP001501729">
    <property type="component" value="Unassembled WGS sequence"/>
</dbReference>
<keyword evidence="1" id="KW-0862">Zinc</keyword>
<proteinExistence type="predicted"/>
<feature type="domain" description="SWIM-type" evidence="2">
    <location>
        <begin position="43"/>
        <end position="80"/>
    </location>
</feature>